<evidence type="ECO:0000313" key="2">
    <source>
        <dbReference type="EMBL" id="JAD19616.1"/>
    </source>
</evidence>
<organism evidence="2">
    <name type="scientific">Arundo donax</name>
    <name type="common">Giant reed</name>
    <name type="synonym">Donax arundinaceus</name>
    <dbReference type="NCBI Taxonomy" id="35708"/>
    <lineage>
        <taxon>Eukaryota</taxon>
        <taxon>Viridiplantae</taxon>
        <taxon>Streptophyta</taxon>
        <taxon>Embryophyta</taxon>
        <taxon>Tracheophyta</taxon>
        <taxon>Spermatophyta</taxon>
        <taxon>Magnoliopsida</taxon>
        <taxon>Liliopsida</taxon>
        <taxon>Poales</taxon>
        <taxon>Poaceae</taxon>
        <taxon>PACMAD clade</taxon>
        <taxon>Arundinoideae</taxon>
        <taxon>Arundineae</taxon>
        <taxon>Arundo</taxon>
    </lineage>
</organism>
<accession>A0A0A8Y0U9</accession>
<reference evidence="2" key="2">
    <citation type="journal article" date="2015" name="Data Brief">
        <title>Shoot transcriptome of the giant reed, Arundo donax.</title>
        <authorList>
            <person name="Barrero R.A."/>
            <person name="Guerrero F.D."/>
            <person name="Moolhuijzen P."/>
            <person name="Goolsby J.A."/>
            <person name="Tidwell J."/>
            <person name="Bellgard S.E."/>
            <person name="Bellgard M.I."/>
        </authorList>
    </citation>
    <scope>NUCLEOTIDE SEQUENCE</scope>
    <source>
        <tissue evidence="2">Shoot tissue taken approximately 20 cm above the soil surface</tissue>
    </source>
</reference>
<proteinExistence type="predicted"/>
<feature type="compositionally biased region" description="Basic and acidic residues" evidence="1">
    <location>
        <begin position="51"/>
        <end position="72"/>
    </location>
</feature>
<protein>
    <submittedName>
        <fullName evidence="2">Uncharacterized protein</fullName>
    </submittedName>
</protein>
<evidence type="ECO:0000256" key="1">
    <source>
        <dbReference type="SAM" id="MobiDB-lite"/>
    </source>
</evidence>
<sequence length="72" mass="8017">MQLSTQFGHRQVDSAVALLNSSISHSIHRRPPFAGSIPSPRGHWSGGATADWRRSEGLPQERRNRGCCHQEI</sequence>
<reference evidence="2" key="1">
    <citation type="submission" date="2014-09" db="EMBL/GenBank/DDBJ databases">
        <authorList>
            <person name="Magalhaes I.L.F."/>
            <person name="Oliveira U."/>
            <person name="Santos F.R."/>
            <person name="Vidigal T.H.D.A."/>
            <person name="Brescovit A.D."/>
            <person name="Santos A.J."/>
        </authorList>
    </citation>
    <scope>NUCLEOTIDE SEQUENCE</scope>
    <source>
        <tissue evidence="2">Shoot tissue taken approximately 20 cm above the soil surface</tissue>
    </source>
</reference>
<dbReference type="AlphaFoldDB" id="A0A0A8Y0U9"/>
<dbReference type="EMBL" id="GBRH01278279">
    <property type="protein sequence ID" value="JAD19616.1"/>
    <property type="molecule type" value="Transcribed_RNA"/>
</dbReference>
<feature type="region of interest" description="Disordered" evidence="1">
    <location>
        <begin position="27"/>
        <end position="72"/>
    </location>
</feature>
<name>A0A0A8Y0U9_ARUDO</name>